<dbReference type="AlphaFoldDB" id="A0A6G1JL25"/>
<name>A0A6G1JL25_9PLEO</name>
<organism evidence="1 2">
    <name type="scientific">Lentithecium fluviatile CBS 122367</name>
    <dbReference type="NCBI Taxonomy" id="1168545"/>
    <lineage>
        <taxon>Eukaryota</taxon>
        <taxon>Fungi</taxon>
        <taxon>Dikarya</taxon>
        <taxon>Ascomycota</taxon>
        <taxon>Pezizomycotina</taxon>
        <taxon>Dothideomycetes</taxon>
        <taxon>Pleosporomycetidae</taxon>
        <taxon>Pleosporales</taxon>
        <taxon>Massarineae</taxon>
        <taxon>Lentitheciaceae</taxon>
        <taxon>Lentithecium</taxon>
    </lineage>
</organism>
<dbReference type="EMBL" id="MU005570">
    <property type="protein sequence ID" value="KAF2691254.1"/>
    <property type="molecule type" value="Genomic_DNA"/>
</dbReference>
<protein>
    <submittedName>
        <fullName evidence="1">Uncharacterized protein</fullName>
    </submittedName>
</protein>
<reference evidence="1" key="1">
    <citation type="journal article" date="2020" name="Stud. Mycol.">
        <title>101 Dothideomycetes genomes: a test case for predicting lifestyles and emergence of pathogens.</title>
        <authorList>
            <person name="Haridas S."/>
            <person name="Albert R."/>
            <person name="Binder M."/>
            <person name="Bloem J."/>
            <person name="Labutti K."/>
            <person name="Salamov A."/>
            <person name="Andreopoulos B."/>
            <person name="Baker S."/>
            <person name="Barry K."/>
            <person name="Bills G."/>
            <person name="Bluhm B."/>
            <person name="Cannon C."/>
            <person name="Castanera R."/>
            <person name="Culley D."/>
            <person name="Daum C."/>
            <person name="Ezra D."/>
            <person name="Gonzalez J."/>
            <person name="Henrissat B."/>
            <person name="Kuo A."/>
            <person name="Liang C."/>
            <person name="Lipzen A."/>
            <person name="Lutzoni F."/>
            <person name="Magnuson J."/>
            <person name="Mondo S."/>
            <person name="Nolan M."/>
            <person name="Ohm R."/>
            <person name="Pangilinan J."/>
            <person name="Park H.-J."/>
            <person name="Ramirez L."/>
            <person name="Alfaro M."/>
            <person name="Sun H."/>
            <person name="Tritt A."/>
            <person name="Yoshinaga Y."/>
            <person name="Zwiers L.-H."/>
            <person name="Turgeon B."/>
            <person name="Goodwin S."/>
            <person name="Spatafora J."/>
            <person name="Crous P."/>
            <person name="Grigoriev I."/>
        </authorList>
    </citation>
    <scope>NUCLEOTIDE SEQUENCE</scope>
    <source>
        <strain evidence="1">CBS 122367</strain>
    </source>
</reference>
<gene>
    <name evidence="1" type="ORF">K458DRAFT_399151</name>
</gene>
<accession>A0A6G1JL25</accession>
<sequence length="221" mass="25836">MPHKVVLSKDELRAIEVFAKTASAEVTVQLVQATNMLLQHVDCHSNTYEEREAWLDKTLSGIFGREPLQQLHMRKVLALPVLNHIDLTPTEPNSRDTFEIFCRMNIGLVPNRILQRLDYPALKELTPEFTEELCRVMHSVILKDIENCGPEPSHIFVRQQKLYNIKHDRPQDAKVCIFKLLEEDYSSPEYLSRIDEQKPELVHFGFTCTHCNDRHEMRVFR</sequence>
<proteinExistence type="predicted"/>
<evidence type="ECO:0000313" key="2">
    <source>
        <dbReference type="Proteomes" id="UP000799291"/>
    </source>
</evidence>
<evidence type="ECO:0000313" key="1">
    <source>
        <dbReference type="EMBL" id="KAF2691254.1"/>
    </source>
</evidence>
<dbReference type="Proteomes" id="UP000799291">
    <property type="component" value="Unassembled WGS sequence"/>
</dbReference>
<keyword evidence="2" id="KW-1185">Reference proteome</keyword>